<accession>G9ZLF7</accession>
<evidence type="ECO:0000313" key="2">
    <source>
        <dbReference type="EMBL" id="EHM00425.1"/>
    </source>
</evidence>
<name>G9ZLF7_9LACO</name>
<evidence type="ECO:0000259" key="1">
    <source>
        <dbReference type="Pfam" id="PF12146"/>
    </source>
</evidence>
<dbReference type="InterPro" id="IPR029058">
    <property type="entry name" value="AB_hydrolase_fold"/>
</dbReference>
<gene>
    <name evidence="2" type="ORF">HMPREF9103_00555</name>
</gene>
<dbReference type="EMBL" id="AGEY01000026">
    <property type="protein sequence ID" value="EHM00425.1"/>
    <property type="molecule type" value="Genomic_DNA"/>
</dbReference>
<dbReference type="PANTHER" id="PTHR43358:SF4">
    <property type="entry name" value="ALPHA_BETA HYDROLASE FOLD-1 DOMAIN-CONTAINING PROTEIN"/>
    <property type="match status" value="1"/>
</dbReference>
<proteinExistence type="predicted"/>
<comment type="caution">
    <text evidence="2">The sequence shown here is derived from an EMBL/GenBank/DDBJ whole genome shotgun (WGS) entry which is preliminary data.</text>
</comment>
<dbReference type="InterPro" id="IPR022742">
    <property type="entry name" value="Hydrolase_4"/>
</dbReference>
<feature type="domain" description="Serine aminopeptidase S33" evidence="1">
    <location>
        <begin position="123"/>
        <end position="234"/>
    </location>
</feature>
<dbReference type="eggNOG" id="COG1073">
    <property type="taxonomic scope" value="Bacteria"/>
</dbReference>
<dbReference type="InterPro" id="IPR052920">
    <property type="entry name" value="DNA-binding_regulatory"/>
</dbReference>
<sequence>MNNTQIIIDQSIFIPADGGLERPHSAHLRGCLEMKRSSVLKPLLLPLTAVTAGSFMLSYHLFKYAFERVDYVPETSKEKQKYADDYYRYVDWMKDIPSQTWTLNENSPENKVVASFIPAEQPSTKTVVIAHGYKGNRETMANYVKMFHDMGFNALVPDDRGHGESSGEYINFGWLDRLDYLKWINRVISYVGEDSDVLLFGVSMGGATVEMISGEKLPPQVKALIADCGYSSIREELTYLLKHQFHLPEYPVEPLVSGINRHFLGFSLDDVSSTDQLAKNQLPILFIHGGRDTYVSVSMAYENYRATRAPKQLWVVKNATHAESFWYNPEAYRQRITAFLKTYFIEPEKVSNH</sequence>
<dbReference type="PANTHER" id="PTHR43358">
    <property type="entry name" value="ALPHA/BETA-HYDROLASE"/>
    <property type="match status" value="1"/>
</dbReference>
<evidence type="ECO:0000313" key="3">
    <source>
        <dbReference type="Proteomes" id="UP000004625"/>
    </source>
</evidence>
<organism evidence="2 3">
    <name type="scientific">Lentilactobacillus parafarraginis F0439</name>
    <dbReference type="NCBI Taxonomy" id="797515"/>
    <lineage>
        <taxon>Bacteria</taxon>
        <taxon>Bacillati</taxon>
        <taxon>Bacillota</taxon>
        <taxon>Bacilli</taxon>
        <taxon>Lactobacillales</taxon>
        <taxon>Lactobacillaceae</taxon>
        <taxon>Lentilactobacillus</taxon>
    </lineage>
</organism>
<protein>
    <recommendedName>
        <fullName evidence="1">Serine aminopeptidase S33 domain-containing protein</fullName>
    </recommendedName>
</protein>
<dbReference type="Gene3D" id="3.40.50.1820">
    <property type="entry name" value="alpha/beta hydrolase"/>
    <property type="match status" value="1"/>
</dbReference>
<dbReference type="Pfam" id="PF12146">
    <property type="entry name" value="Hydrolase_4"/>
    <property type="match status" value="1"/>
</dbReference>
<dbReference type="SUPFAM" id="SSF53474">
    <property type="entry name" value="alpha/beta-Hydrolases"/>
    <property type="match status" value="1"/>
</dbReference>
<keyword evidence="3" id="KW-1185">Reference proteome</keyword>
<dbReference type="PATRIC" id="fig|797515.3.peg.514"/>
<reference evidence="2 3" key="1">
    <citation type="submission" date="2011-09" db="EMBL/GenBank/DDBJ databases">
        <authorList>
            <person name="Weinstock G."/>
            <person name="Sodergren E."/>
            <person name="Clifton S."/>
            <person name="Fulton L."/>
            <person name="Fulton B."/>
            <person name="Courtney L."/>
            <person name="Fronick C."/>
            <person name="Harrison M."/>
            <person name="Strong C."/>
            <person name="Farmer C."/>
            <person name="Delahaunty K."/>
            <person name="Markovic C."/>
            <person name="Hall O."/>
            <person name="Minx P."/>
            <person name="Tomlinson C."/>
            <person name="Mitreva M."/>
            <person name="Hou S."/>
            <person name="Chen J."/>
            <person name="Wollam A."/>
            <person name="Pepin K.H."/>
            <person name="Johnson M."/>
            <person name="Bhonagiri V."/>
            <person name="Zhang X."/>
            <person name="Suruliraj S."/>
            <person name="Warren W."/>
            <person name="Chinwalla A."/>
            <person name="Mardis E.R."/>
            <person name="Wilson R.K."/>
        </authorList>
    </citation>
    <scope>NUCLEOTIDE SEQUENCE [LARGE SCALE GENOMIC DNA]</scope>
    <source>
        <strain evidence="2 3">F0439</strain>
    </source>
</reference>
<dbReference type="HOGENOM" id="CLU_029375_6_3_9"/>
<dbReference type="STRING" id="797515.HMPREF9103_00555"/>
<dbReference type="AlphaFoldDB" id="G9ZLF7"/>
<dbReference type="Proteomes" id="UP000004625">
    <property type="component" value="Unassembled WGS sequence"/>
</dbReference>